<reference evidence="1" key="1">
    <citation type="journal article" date="2020" name="BMC Genomics">
        <title>Correction to: Identification and distribution of gene clusters required for synthesis of sphingolipid metabolism inhibitors in diverse species of the filamentous fungus Fusarium.</title>
        <authorList>
            <person name="Kim H.S."/>
            <person name="Lohmar J.M."/>
            <person name="Busman M."/>
            <person name="Brown D.W."/>
            <person name="Naumann T.A."/>
            <person name="Divon H.H."/>
            <person name="Lysoe E."/>
            <person name="Uhlig S."/>
            <person name="Proctor R.H."/>
        </authorList>
    </citation>
    <scope>NUCLEOTIDE SEQUENCE</scope>
    <source>
        <strain evidence="1">NRRL 45417</strain>
    </source>
</reference>
<evidence type="ECO:0000313" key="2">
    <source>
        <dbReference type="Proteomes" id="UP000604273"/>
    </source>
</evidence>
<reference evidence="1" key="2">
    <citation type="submission" date="2020-05" db="EMBL/GenBank/DDBJ databases">
        <authorList>
            <person name="Kim H.-S."/>
            <person name="Proctor R.H."/>
            <person name="Brown D.W."/>
        </authorList>
    </citation>
    <scope>NUCLEOTIDE SEQUENCE</scope>
    <source>
        <strain evidence="1">NRRL 45417</strain>
    </source>
</reference>
<proteinExistence type="predicted"/>
<sequence length="99" mass="11792">MSTVTRRWGSTDTVDIEKLVFRHEFPIKRFCRIYKLREALADIFGSDDWIVELNGKKFDIKVGRRVDLEKELKARGVIFKSMGMARVIGFFHLFEYIRF</sequence>
<dbReference type="EMBL" id="JABFAI010000020">
    <property type="protein sequence ID" value="KAF4960497.1"/>
    <property type="molecule type" value="Genomic_DNA"/>
</dbReference>
<keyword evidence="2" id="KW-1185">Reference proteome</keyword>
<dbReference type="OrthoDB" id="5096764at2759"/>
<evidence type="ECO:0000313" key="1">
    <source>
        <dbReference type="EMBL" id="KAF4960497.1"/>
    </source>
</evidence>
<protein>
    <submittedName>
        <fullName evidence="1">Uncharacterized protein</fullName>
    </submittedName>
</protein>
<accession>A0A8H4X3E6</accession>
<organism evidence="1 2">
    <name type="scientific">Fusarium gaditjirri</name>
    <dbReference type="NCBI Taxonomy" id="282569"/>
    <lineage>
        <taxon>Eukaryota</taxon>
        <taxon>Fungi</taxon>
        <taxon>Dikarya</taxon>
        <taxon>Ascomycota</taxon>
        <taxon>Pezizomycotina</taxon>
        <taxon>Sordariomycetes</taxon>
        <taxon>Hypocreomycetidae</taxon>
        <taxon>Hypocreales</taxon>
        <taxon>Nectriaceae</taxon>
        <taxon>Fusarium</taxon>
        <taxon>Fusarium nisikadoi species complex</taxon>
    </lineage>
</organism>
<gene>
    <name evidence="1" type="ORF">FGADI_904</name>
</gene>
<name>A0A8H4X3E6_9HYPO</name>
<comment type="caution">
    <text evidence="1">The sequence shown here is derived from an EMBL/GenBank/DDBJ whole genome shotgun (WGS) entry which is preliminary data.</text>
</comment>
<dbReference type="Proteomes" id="UP000604273">
    <property type="component" value="Unassembled WGS sequence"/>
</dbReference>
<dbReference type="AlphaFoldDB" id="A0A8H4X3E6"/>